<dbReference type="EMBL" id="OZ035836">
    <property type="protein sequence ID" value="CAL1580616.1"/>
    <property type="molecule type" value="Genomic_DNA"/>
</dbReference>
<dbReference type="AlphaFoldDB" id="A0AAV2JWC0"/>
<name>A0AAV2JWC0_KNICA</name>
<sequence length="115" mass="12864">MEVCVSCRQLICGDDFVRVSLTIISACGRWCGFEALHNRALPTPESGDQAEREASTPAIIRSQQNTSRGLWEGPSGREARRLRAPWHHCHPLTHSGGLSVHFDHRFCPVFKVAQK</sequence>
<protein>
    <submittedName>
        <fullName evidence="2">Uncharacterized protein</fullName>
    </submittedName>
</protein>
<reference evidence="2 3" key="1">
    <citation type="submission" date="2024-04" db="EMBL/GenBank/DDBJ databases">
        <authorList>
            <person name="Waldvogel A.-M."/>
            <person name="Schoenle A."/>
        </authorList>
    </citation>
    <scope>NUCLEOTIDE SEQUENCE [LARGE SCALE GENOMIC DNA]</scope>
</reference>
<accession>A0AAV2JWC0</accession>
<dbReference type="Proteomes" id="UP001497482">
    <property type="component" value="Chromosome 14"/>
</dbReference>
<evidence type="ECO:0000313" key="3">
    <source>
        <dbReference type="Proteomes" id="UP001497482"/>
    </source>
</evidence>
<proteinExistence type="predicted"/>
<organism evidence="2 3">
    <name type="scientific">Knipowitschia caucasica</name>
    <name type="common">Caucasian dwarf goby</name>
    <name type="synonym">Pomatoschistus caucasicus</name>
    <dbReference type="NCBI Taxonomy" id="637954"/>
    <lineage>
        <taxon>Eukaryota</taxon>
        <taxon>Metazoa</taxon>
        <taxon>Chordata</taxon>
        <taxon>Craniata</taxon>
        <taxon>Vertebrata</taxon>
        <taxon>Euteleostomi</taxon>
        <taxon>Actinopterygii</taxon>
        <taxon>Neopterygii</taxon>
        <taxon>Teleostei</taxon>
        <taxon>Neoteleostei</taxon>
        <taxon>Acanthomorphata</taxon>
        <taxon>Gobiaria</taxon>
        <taxon>Gobiiformes</taxon>
        <taxon>Gobioidei</taxon>
        <taxon>Gobiidae</taxon>
        <taxon>Gobiinae</taxon>
        <taxon>Knipowitschia</taxon>
    </lineage>
</organism>
<evidence type="ECO:0000256" key="1">
    <source>
        <dbReference type="SAM" id="MobiDB-lite"/>
    </source>
</evidence>
<keyword evidence="3" id="KW-1185">Reference proteome</keyword>
<evidence type="ECO:0000313" key="2">
    <source>
        <dbReference type="EMBL" id="CAL1580616.1"/>
    </source>
</evidence>
<gene>
    <name evidence="2" type="ORF">KC01_LOCUS11438</name>
</gene>
<feature type="region of interest" description="Disordered" evidence="1">
    <location>
        <begin position="42"/>
        <end position="76"/>
    </location>
</feature>